<keyword evidence="7" id="KW-0406">Ion transport</keyword>
<dbReference type="PANTHER" id="PTHR34501">
    <property type="entry name" value="PROTEIN YDDL-RELATED"/>
    <property type="match status" value="1"/>
</dbReference>
<keyword evidence="3" id="KW-0813">Transport</keyword>
<evidence type="ECO:0000313" key="14">
    <source>
        <dbReference type="Proteomes" id="UP000575083"/>
    </source>
</evidence>
<feature type="chain" id="PRO_5031168401" evidence="11">
    <location>
        <begin position="20"/>
        <end position="363"/>
    </location>
</feature>
<dbReference type="Proteomes" id="UP000575083">
    <property type="component" value="Unassembled WGS sequence"/>
</dbReference>
<dbReference type="CDD" id="cd00342">
    <property type="entry name" value="gram_neg_porins"/>
    <property type="match status" value="1"/>
</dbReference>
<evidence type="ECO:0000256" key="2">
    <source>
        <dbReference type="ARBA" id="ARBA00011233"/>
    </source>
</evidence>
<sequence>MKTTLLAATLGLLATAAAAQSSVTIFGNIDADIAHYQLNGVRKTLLGSSGGSPSLLGFRGTEDLGGGLVAGFWLEAALLNDTGAGTAGGALAFQRRSTVGLSGPWGEVRLGRENAPTFWNHLVFDPFNGVGPGAATNIAIGAGGNGGSSANPLTSVYVDNTVSYRFGYAPNSSSYVGRGFYAQAMHAFAENSGSAAPLGRYTGARAGYAQDGLNAAVAYAQSRGPAAYGGPAGGEVREFNLGASYDAGFAKLMAHGGFNATGVAGTRYTHWGVGATIPVGVVGYIPVSYHRTRRDNAQGSGAQQVAVGYVHLLSKRTAVYGSIAHLRNRGGDTFTFRGGNGGSSGLAGGGSGTGYDIGIRHSF</sequence>
<dbReference type="GO" id="GO:0015288">
    <property type="term" value="F:porin activity"/>
    <property type="evidence" value="ECO:0007669"/>
    <property type="project" value="UniProtKB-KW"/>
</dbReference>
<reference evidence="13 14" key="1">
    <citation type="submission" date="2020-08" db="EMBL/GenBank/DDBJ databases">
        <title>Functional genomics of gut bacteria from endangered species of beetles.</title>
        <authorList>
            <person name="Carlos-Shanley C."/>
        </authorList>
    </citation>
    <scope>NUCLEOTIDE SEQUENCE [LARGE SCALE GENOMIC DNA]</scope>
    <source>
        <strain evidence="13 14">S00198</strain>
    </source>
</reference>
<dbReference type="Pfam" id="PF13609">
    <property type="entry name" value="Porin_4"/>
    <property type="match status" value="1"/>
</dbReference>
<keyword evidence="5" id="KW-0812">Transmembrane</keyword>
<dbReference type="InterPro" id="IPR050298">
    <property type="entry name" value="Gram-neg_bact_OMP"/>
</dbReference>
<evidence type="ECO:0000256" key="3">
    <source>
        <dbReference type="ARBA" id="ARBA00022448"/>
    </source>
</evidence>
<dbReference type="EMBL" id="JACHLK010000001">
    <property type="protein sequence ID" value="MBB6557658.1"/>
    <property type="molecule type" value="Genomic_DNA"/>
</dbReference>
<keyword evidence="9" id="KW-0472">Membrane</keyword>
<dbReference type="AlphaFoldDB" id="A0A7X0P992"/>
<dbReference type="GO" id="GO:0046930">
    <property type="term" value="C:pore complex"/>
    <property type="evidence" value="ECO:0007669"/>
    <property type="project" value="UniProtKB-KW"/>
</dbReference>
<comment type="subcellular location">
    <subcellularLocation>
        <location evidence="1">Cell outer membrane</location>
        <topology evidence="1">Multi-pass membrane protein</topology>
    </subcellularLocation>
</comment>
<organism evidence="13 14">
    <name type="scientific">Acidovorax soli</name>
    <dbReference type="NCBI Taxonomy" id="592050"/>
    <lineage>
        <taxon>Bacteria</taxon>
        <taxon>Pseudomonadati</taxon>
        <taxon>Pseudomonadota</taxon>
        <taxon>Betaproteobacteria</taxon>
        <taxon>Burkholderiales</taxon>
        <taxon>Comamonadaceae</taxon>
        <taxon>Acidovorax</taxon>
    </lineage>
</organism>
<protein>
    <submittedName>
        <fullName evidence="13">Putative porin</fullName>
    </submittedName>
</protein>
<dbReference type="GO" id="GO:0006811">
    <property type="term" value="P:monoatomic ion transport"/>
    <property type="evidence" value="ECO:0007669"/>
    <property type="project" value="UniProtKB-KW"/>
</dbReference>
<dbReference type="GO" id="GO:0009279">
    <property type="term" value="C:cell outer membrane"/>
    <property type="evidence" value="ECO:0007669"/>
    <property type="project" value="UniProtKB-SubCell"/>
</dbReference>
<name>A0A7X0P992_9BURK</name>
<evidence type="ECO:0000256" key="1">
    <source>
        <dbReference type="ARBA" id="ARBA00004571"/>
    </source>
</evidence>
<dbReference type="Gene3D" id="2.40.160.10">
    <property type="entry name" value="Porin"/>
    <property type="match status" value="1"/>
</dbReference>
<dbReference type="RefSeq" id="WP_184855099.1">
    <property type="nucleotide sequence ID" value="NZ_JACHLK010000001.1"/>
</dbReference>
<comment type="subunit">
    <text evidence="2">Homotrimer.</text>
</comment>
<evidence type="ECO:0000256" key="8">
    <source>
        <dbReference type="ARBA" id="ARBA00023114"/>
    </source>
</evidence>
<dbReference type="InterPro" id="IPR023614">
    <property type="entry name" value="Porin_dom_sf"/>
</dbReference>
<evidence type="ECO:0000256" key="6">
    <source>
        <dbReference type="ARBA" id="ARBA00022729"/>
    </source>
</evidence>
<evidence type="ECO:0000256" key="4">
    <source>
        <dbReference type="ARBA" id="ARBA00022452"/>
    </source>
</evidence>
<evidence type="ECO:0000256" key="11">
    <source>
        <dbReference type="SAM" id="SignalP"/>
    </source>
</evidence>
<evidence type="ECO:0000256" key="5">
    <source>
        <dbReference type="ARBA" id="ARBA00022692"/>
    </source>
</evidence>
<keyword evidence="10" id="KW-0998">Cell outer membrane</keyword>
<feature type="signal peptide" evidence="11">
    <location>
        <begin position="1"/>
        <end position="19"/>
    </location>
</feature>
<evidence type="ECO:0000256" key="7">
    <source>
        <dbReference type="ARBA" id="ARBA00023065"/>
    </source>
</evidence>
<gene>
    <name evidence="13" type="ORF">HNP48_000322</name>
</gene>
<evidence type="ECO:0000313" key="13">
    <source>
        <dbReference type="EMBL" id="MBB6557658.1"/>
    </source>
</evidence>
<evidence type="ECO:0000256" key="10">
    <source>
        <dbReference type="ARBA" id="ARBA00023237"/>
    </source>
</evidence>
<keyword evidence="6 11" id="KW-0732">Signal</keyword>
<keyword evidence="4" id="KW-1134">Transmembrane beta strand</keyword>
<dbReference type="SUPFAM" id="SSF56935">
    <property type="entry name" value="Porins"/>
    <property type="match status" value="1"/>
</dbReference>
<evidence type="ECO:0000259" key="12">
    <source>
        <dbReference type="Pfam" id="PF13609"/>
    </source>
</evidence>
<evidence type="ECO:0000256" key="9">
    <source>
        <dbReference type="ARBA" id="ARBA00023136"/>
    </source>
</evidence>
<feature type="domain" description="Porin" evidence="12">
    <location>
        <begin position="6"/>
        <end position="330"/>
    </location>
</feature>
<accession>A0A7X0P992</accession>
<comment type="caution">
    <text evidence="13">The sequence shown here is derived from an EMBL/GenBank/DDBJ whole genome shotgun (WGS) entry which is preliminary data.</text>
</comment>
<keyword evidence="14" id="KW-1185">Reference proteome</keyword>
<dbReference type="InterPro" id="IPR033900">
    <property type="entry name" value="Gram_neg_porin_domain"/>
</dbReference>
<keyword evidence="8" id="KW-0626">Porin</keyword>
<proteinExistence type="predicted"/>
<dbReference type="PANTHER" id="PTHR34501:SF9">
    <property type="entry name" value="MAJOR OUTER MEMBRANE PROTEIN P.IA"/>
    <property type="match status" value="1"/>
</dbReference>